<dbReference type="EMBL" id="CM051406">
    <property type="protein sequence ID" value="KAJ4702958.1"/>
    <property type="molecule type" value="Genomic_DNA"/>
</dbReference>
<keyword evidence="2" id="KW-1185">Reference proteome</keyword>
<evidence type="ECO:0000313" key="2">
    <source>
        <dbReference type="Proteomes" id="UP001164539"/>
    </source>
</evidence>
<organism evidence="1 2">
    <name type="scientific">Melia azedarach</name>
    <name type="common">Chinaberry tree</name>
    <dbReference type="NCBI Taxonomy" id="155640"/>
    <lineage>
        <taxon>Eukaryota</taxon>
        <taxon>Viridiplantae</taxon>
        <taxon>Streptophyta</taxon>
        <taxon>Embryophyta</taxon>
        <taxon>Tracheophyta</taxon>
        <taxon>Spermatophyta</taxon>
        <taxon>Magnoliopsida</taxon>
        <taxon>eudicotyledons</taxon>
        <taxon>Gunneridae</taxon>
        <taxon>Pentapetalae</taxon>
        <taxon>rosids</taxon>
        <taxon>malvids</taxon>
        <taxon>Sapindales</taxon>
        <taxon>Meliaceae</taxon>
        <taxon>Melia</taxon>
    </lineage>
</organism>
<name>A0ACC1WW85_MELAZ</name>
<sequence length="358" mass="40691">MVTIKKLEHNKFLPKVATPEQIKCSFFSFQGINTPIYYLANQSLINDTPFVDLSVTLEEEQSLLDTLLLAQWEERMWKGGFRYDVTASEIKIINGRKKFLAQLNEKWSADPFIFNCVSHDEELLFCVASSEKANSELVPLAAVPNGAILIIINATPVEYGHVFLIPCGSDRLYMDAISFEMILRAAVEINNYSFRLFYDCSSPVTSHPYFQACYFPDHLPVELMAIDTFFSGGQRGIHVSTVINYPIKTLLFEYTHNTKMVMEVISEICSYLREKHIPHNLLISGCGKKIFLFLQKLANSCNLSAWECSGYFLFQTKHEFDQVTEEAMLKCLSTVSLDDEGFQAVKQLCRSIASKLAI</sequence>
<accession>A0ACC1WW85</accession>
<reference evidence="1 2" key="1">
    <citation type="journal article" date="2023" name="Science">
        <title>Complex scaffold remodeling in plant triterpene biosynthesis.</title>
        <authorList>
            <person name="De La Pena R."/>
            <person name="Hodgson H."/>
            <person name="Liu J.C."/>
            <person name="Stephenson M.J."/>
            <person name="Martin A.C."/>
            <person name="Owen C."/>
            <person name="Harkess A."/>
            <person name="Leebens-Mack J."/>
            <person name="Jimenez L.E."/>
            <person name="Osbourn A."/>
            <person name="Sattely E.S."/>
        </authorList>
    </citation>
    <scope>NUCLEOTIDE SEQUENCE [LARGE SCALE GENOMIC DNA]</scope>
    <source>
        <strain evidence="2">cv. JPN11</strain>
        <tissue evidence="1">Leaf</tissue>
    </source>
</reference>
<proteinExistence type="predicted"/>
<protein>
    <submittedName>
        <fullName evidence="1">GDP-L-galactose phosphorylase 1</fullName>
    </submittedName>
</protein>
<comment type="caution">
    <text evidence="1">The sequence shown here is derived from an EMBL/GenBank/DDBJ whole genome shotgun (WGS) entry which is preliminary data.</text>
</comment>
<gene>
    <name evidence="1" type="ORF">OWV82_022935</name>
</gene>
<evidence type="ECO:0000313" key="1">
    <source>
        <dbReference type="EMBL" id="KAJ4702958.1"/>
    </source>
</evidence>
<dbReference type="Proteomes" id="UP001164539">
    <property type="component" value="Chromosome 13"/>
</dbReference>